<dbReference type="InterPro" id="IPR011766">
    <property type="entry name" value="TPP_enzyme_TPP-bd"/>
</dbReference>
<dbReference type="InterPro" id="IPR011896">
    <property type="entry name" value="OFOB"/>
</dbReference>
<evidence type="ECO:0000256" key="6">
    <source>
        <dbReference type="ARBA" id="ARBA00023002"/>
    </source>
</evidence>
<dbReference type="GO" id="GO:0016625">
    <property type="term" value="F:oxidoreductase activity, acting on the aldehyde or oxo group of donors, iron-sulfur protein as acceptor"/>
    <property type="evidence" value="ECO:0007669"/>
    <property type="project" value="UniProtKB-ARBA"/>
</dbReference>
<comment type="cofactor">
    <cofactor evidence="2">
        <name>thiamine diphosphate</name>
        <dbReference type="ChEBI" id="CHEBI:58937"/>
    </cofactor>
</comment>
<dbReference type="InterPro" id="IPR051457">
    <property type="entry name" value="2-oxoacid:Fd_oxidoreductase"/>
</dbReference>
<evidence type="ECO:0000256" key="3">
    <source>
        <dbReference type="ARBA" id="ARBA00001966"/>
    </source>
</evidence>
<dbReference type="SUPFAM" id="SSF52518">
    <property type="entry name" value="Thiamin diphosphate-binding fold (THDP-binding)"/>
    <property type="match status" value="1"/>
</dbReference>
<dbReference type="InterPro" id="IPR029061">
    <property type="entry name" value="THDP-binding"/>
</dbReference>
<organism evidence="12 13">
    <name type="scientific">Candidatus Glassbacteria bacterium RIFCSPLOWO2_12_FULL_58_11</name>
    <dbReference type="NCBI Taxonomy" id="1817867"/>
    <lineage>
        <taxon>Bacteria</taxon>
        <taxon>Candidatus Glassiibacteriota</taxon>
    </lineage>
</organism>
<dbReference type="NCBIfam" id="TIGR02177">
    <property type="entry name" value="PorB_KorB"/>
    <property type="match status" value="1"/>
</dbReference>
<dbReference type="CDD" id="cd03375">
    <property type="entry name" value="TPP_OGFOR"/>
    <property type="match status" value="1"/>
</dbReference>
<keyword evidence="8" id="KW-0411">Iron-sulfur</keyword>
<evidence type="ECO:0000313" key="13">
    <source>
        <dbReference type="Proteomes" id="UP000179129"/>
    </source>
</evidence>
<keyword evidence="9" id="KW-0786">Thiamine pyrophosphate</keyword>
<evidence type="ECO:0008006" key="14">
    <source>
        <dbReference type="Google" id="ProtNLM"/>
    </source>
</evidence>
<comment type="caution">
    <text evidence="12">The sequence shown here is derived from an EMBL/GenBank/DDBJ whole genome shotgun (WGS) entry which is preliminary data.</text>
</comment>
<dbReference type="Proteomes" id="UP000179129">
    <property type="component" value="Unassembled WGS sequence"/>
</dbReference>
<keyword evidence="4" id="KW-0479">Metal-binding</keyword>
<gene>
    <name evidence="12" type="ORF">A3F83_14080</name>
</gene>
<dbReference type="STRING" id="1817867.A3F83_14080"/>
<reference evidence="12 13" key="1">
    <citation type="journal article" date="2016" name="Nat. Commun.">
        <title>Thousands of microbial genomes shed light on interconnected biogeochemical processes in an aquifer system.</title>
        <authorList>
            <person name="Anantharaman K."/>
            <person name="Brown C.T."/>
            <person name="Hug L.A."/>
            <person name="Sharon I."/>
            <person name="Castelle C.J."/>
            <person name="Probst A.J."/>
            <person name="Thomas B.C."/>
            <person name="Singh A."/>
            <person name="Wilkins M.J."/>
            <person name="Karaoz U."/>
            <person name="Brodie E.L."/>
            <person name="Williams K.H."/>
            <person name="Hubbard S.S."/>
            <person name="Banfield J.F."/>
        </authorList>
    </citation>
    <scope>NUCLEOTIDE SEQUENCE [LARGE SCALE GENOMIC DNA]</scope>
</reference>
<dbReference type="GO" id="GO:0046872">
    <property type="term" value="F:metal ion binding"/>
    <property type="evidence" value="ECO:0007669"/>
    <property type="project" value="UniProtKB-KW"/>
</dbReference>
<keyword evidence="6" id="KW-0560">Oxidoreductase</keyword>
<evidence type="ECO:0000259" key="10">
    <source>
        <dbReference type="Pfam" id="PF02775"/>
    </source>
</evidence>
<dbReference type="Pfam" id="PF12367">
    <property type="entry name" value="PFO_beta_C"/>
    <property type="match status" value="1"/>
</dbReference>
<keyword evidence="7" id="KW-0408">Iron</keyword>
<keyword evidence="5" id="KW-0460">Magnesium</keyword>
<evidence type="ECO:0000256" key="4">
    <source>
        <dbReference type="ARBA" id="ARBA00022723"/>
    </source>
</evidence>
<feature type="domain" description="Thiamine pyrophosphate enzyme TPP-binding" evidence="10">
    <location>
        <begin position="55"/>
        <end position="202"/>
    </location>
</feature>
<evidence type="ECO:0000256" key="1">
    <source>
        <dbReference type="ARBA" id="ARBA00001946"/>
    </source>
</evidence>
<dbReference type="GO" id="GO:0051536">
    <property type="term" value="F:iron-sulfur cluster binding"/>
    <property type="evidence" value="ECO:0007669"/>
    <property type="project" value="UniProtKB-KW"/>
</dbReference>
<dbReference type="GO" id="GO:0045333">
    <property type="term" value="P:cellular respiration"/>
    <property type="evidence" value="ECO:0007669"/>
    <property type="project" value="UniProtKB-ARBA"/>
</dbReference>
<dbReference type="Gene3D" id="3.40.50.970">
    <property type="match status" value="1"/>
</dbReference>
<proteinExistence type="predicted"/>
<evidence type="ECO:0000259" key="11">
    <source>
        <dbReference type="Pfam" id="PF12367"/>
    </source>
</evidence>
<dbReference type="PANTHER" id="PTHR48084:SF4">
    <property type="entry name" value="2-OXOGLUTARATE OXIDOREDUCTASE SUBUNIT KORB"/>
    <property type="match status" value="1"/>
</dbReference>
<dbReference type="Pfam" id="PF02775">
    <property type="entry name" value="TPP_enzyme_C"/>
    <property type="match status" value="1"/>
</dbReference>
<comment type="cofactor">
    <cofactor evidence="3">
        <name>[4Fe-4S] cluster</name>
        <dbReference type="ChEBI" id="CHEBI:49883"/>
    </cofactor>
</comment>
<evidence type="ECO:0000256" key="8">
    <source>
        <dbReference type="ARBA" id="ARBA00023014"/>
    </source>
</evidence>
<evidence type="ECO:0000313" key="12">
    <source>
        <dbReference type="EMBL" id="OGG07235.1"/>
    </source>
</evidence>
<evidence type="ECO:0000256" key="9">
    <source>
        <dbReference type="ARBA" id="ARBA00023052"/>
    </source>
</evidence>
<name>A0A1F5Z4E3_9BACT</name>
<evidence type="ECO:0000256" key="2">
    <source>
        <dbReference type="ARBA" id="ARBA00001964"/>
    </source>
</evidence>
<dbReference type="GO" id="GO:0030976">
    <property type="term" value="F:thiamine pyrophosphate binding"/>
    <property type="evidence" value="ECO:0007669"/>
    <property type="project" value="InterPro"/>
</dbReference>
<sequence>MQQAVTPPLKATDYKSGLKPVWCPGCGDFGVLNAMCQVFQQLELRPEETIIFSGIGCSSRLPGYLKSYGFNSVHGRVLPIAIGAKLANPELNVIAAGGDGDGFSIGIGHFPHTCRRNVDFTYIVMDNNIYGLTKGQLSPTSPAEMNTTTSNFGSIETPINPIALAVGCEATFVARTFAGDIKHMVNVMALGIQHKGFSFIQVLSPCVTFVGKEQFVIIKNKLHYLQDDPEYDPSDRAAAFRVVDETDRISVGVIYHKHKPDYHDNLEILRQAAAVKGDRKIEDLVEIFRP</sequence>
<dbReference type="AlphaFoldDB" id="A0A1F5Z4E3"/>
<dbReference type="InterPro" id="IPR032686">
    <property type="entry name" value="PFO_beta_C"/>
</dbReference>
<dbReference type="EMBL" id="MFIX01000001">
    <property type="protein sequence ID" value="OGG07235.1"/>
    <property type="molecule type" value="Genomic_DNA"/>
</dbReference>
<accession>A0A1F5Z4E3</accession>
<evidence type="ECO:0000256" key="5">
    <source>
        <dbReference type="ARBA" id="ARBA00022842"/>
    </source>
</evidence>
<evidence type="ECO:0000256" key="7">
    <source>
        <dbReference type="ARBA" id="ARBA00023004"/>
    </source>
</evidence>
<dbReference type="PANTHER" id="PTHR48084">
    <property type="entry name" value="2-OXOGLUTARATE OXIDOREDUCTASE SUBUNIT KORB-RELATED"/>
    <property type="match status" value="1"/>
</dbReference>
<feature type="domain" description="Pyruvate ferredoxin oxidoreductase beta subunit C-terminal" evidence="11">
    <location>
        <begin position="206"/>
        <end position="269"/>
    </location>
</feature>
<comment type="cofactor">
    <cofactor evidence="1">
        <name>Mg(2+)</name>
        <dbReference type="ChEBI" id="CHEBI:18420"/>
    </cofactor>
</comment>
<protein>
    <recommendedName>
        <fullName evidence="14">2-oxoacid ferredoxin oxidoreductase</fullName>
    </recommendedName>
</protein>